<evidence type="ECO:0000259" key="7">
    <source>
        <dbReference type="Pfam" id="PF12698"/>
    </source>
</evidence>
<proteinExistence type="predicted"/>
<keyword evidence="4 6" id="KW-1133">Transmembrane helix</keyword>
<evidence type="ECO:0000313" key="8">
    <source>
        <dbReference type="EMBL" id="AVM43080.1"/>
    </source>
</evidence>
<dbReference type="Proteomes" id="UP000237947">
    <property type="component" value="Chromosome"/>
</dbReference>
<dbReference type="InterPro" id="IPR013525">
    <property type="entry name" value="ABC2_TM"/>
</dbReference>
<dbReference type="RefSeq" id="WP_106013026.1">
    <property type="nucleotide sequence ID" value="NZ_CP027226.1"/>
</dbReference>
<dbReference type="Pfam" id="PF12698">
    <property type="entry name" value="ABC2_membrane_3"/>
    <property type="match status" value="1"/>
</dbReference>
<reference evidence="9" key="1">
    <citation type="submission" date="2018-02" db="EMBL/GenBank/DDBJ databases">
        <authorList>
            <person name="Holder M.E."/>
            <person name="Ajami N.J."/>
            <person name="Petrosino J.F."/>
        </authorList>
    </citation>
    <scope>NUCLEOTIDE SEQUENCE [LARGE SCALE GENOMIC DNA]</scope>
    <source>
        <strain evidence="9">CCUG 47711</strain>
    </source>
</reference>
<keyword evidence="9" id="KW-1185">Reference proteome</keyword>
<feature type="transmembrane region" description="Helical" evidence="6">
    <location>
        <begin position="261"/>
        <end position="279"/>
    </location>
</feature>
<feature type="transmembrane region" description="Helical" evidence="6">
    <location>
        <begin position="224"/>
        <end position="249"/>
    </location>
</feature>
<dbReference type="EMBL" id="CP027226">
    <property type="protein sequence ID" value="AVM43080.1"/>
    <property type="molecule type" value="Genomic_DNA"/>
</dbReference>
<feature type="domain" description="ABC-2 type transporter transmembrane" evidence="7">
    <location>
        <begin position="17"/>
        <end position="363"/>
    </location>
</feature>
<evidence type="ECO:0000256" key="4">
    <source>
        <dbReference type="ARBA" id="ARBA00022989"/>
    </source>
</evidence>
<dbReference type="Gene3D" id="3.40.1710.10">
    <property type="entry name" value="abc type-2 transporter like domain"/>
    <property type="match status" value="1"/>
</dbReference>
<feature type="transmembrane region" description="Helical" evidence="6">
    <location>
        <begin position="291"/>
        <end position="308"/>
    </location>
</feature>
<sequence length="375" mass="43357">MSIFKNYFKIVRKHKFSILLYTIIFLTLTLFFMNSDTSKDNTNYSEVRNNIYVEDRSNSKISKALVEYIDKKENIVSGLDKENLEDELFYRSTDAIVIIPEDFENTKEIIYKSSPQSMYSFLVKQRINEFIDKVYKYNDNGYEIEDSIKYANDDLDKSVNVQKINELNHDSGDESNSRFYFNFMSYPLLSQILLVVTLVMSSYYKDTLDMRHKVSVISEKKKNLILTLGHLVFGVVFWLLYIIICIVLVKDFEFNQAFSFATLNSFVFMVTAVTLSVLIGKLFQDPESLSVVINVLVLGSSFLSGVFVPQEIMGETTLKIARIFPNYYYVVNNSLIDEGKKLSDLMPNILIMLGFSIAFLILTNVIKKPITKNKN</sequence>
<keyword evidence="2" id="KW-1003">Cell membrane</keyword>
<feature type="transmembrane region" description="Helical" evidence="6">
    <location>
        <begin position="345"/>
        <end position="366"/>
    </location>
</feature>
<organism evidence="8 9">
    <name type="scientific">Fastidiosipila sanguinis</name>
    <dbReference type="NCBI Taxonomy" id="236753"/>
    <lineage>
        <taxon>Bacteria</taxon>
        <taxon>Bacillati</taxon>
        <taxon>Bacillota</taxon>
        <taxon>Clostridia</taxon>
        <taxon>Eubacteriales</taxon>
        <taxon>Oscillospiraceae</taxon>
        <taxon>Fastidiosipila</taxon>
    </lineage>
</organism>
<evidence type="ECO:0000256" key="5">
    <source>
        <dbReference type="ARBA" id="ARBA00023136"/>
    </source>
</evidence>
<dbReference type="PANTHER" id="PTHR30294:SF29">
    <property type="entry name" value="MULTIDRUG ABC TRANSPORTER PERMEASE YBHS-RELATED"/>
    <property type="match status" value="1"/>
</dbReference>
<dbReference type="KEGG" id="fsa:C5Q98_07590"/>
<dbReference type="InterPro" id="IPR051449">
    <property type="entry name" value="ABC-2_transporter_component"/>
</dbReference>
<dbReference type="GO" id="GO:0140359">
    <property type="term" value="F:ABC-type transporter activity"/>
    <property type="evidence" value="ECO:0007669"/>
    <property type="project" value="InterPro"/>
</dbReference>
<accession>A0A2S0KPW4</accession>
<dbReference type="AlphaFoldDB" id="A0A2S0KPW4"/>
<comment type="subcellular location">
    <subcellularLocation>
        <location evidence="1">Cell membrane</location>
        <topology evidence="1">Multi-pass membrane protein</topology>
    </subcellularLocation>
</comment>
<evidence type="ECO:0000256" key="2">
    <source>
        <dbReference type="ARBA" id="ARBA00022475"/>
    </source>
</evidence>
<dbReference type="GO" id="GO:0005886">
    <property type="term" value="C:plasma membrane"/>
    <property type="evidence" value="ECO:0007669"/>
    <property type="project" value="UniProtKB-SubCell"/>
</dbReference>
<protein>
    <submittedName>
        <fullName evidence="8">ABC transporter permease</fullName>
    </submittedName>
</protein>
<keyword evidence="3 6" id="KW-0812">Transmembrane</keyword>
<evidence type="ECO:0000256" key="3">
    <source>
        <dbReference type="ARBA" id="ARBA00022692"/>
    </source>
</evidence>
<dbReference type="PANTHER" id="PTHR30294">
    <property type="entry name" value="MEMBRANE COMPONENT OF ABC TRANSPORTER YHHJ-RELATED"/>
    <property type="match status" value="1"/>
</dbReference>
<keyword evidence="5 6" id="KW-0472">Membrane</keyword>
<name>A0A2S0KPW4_9FIRM</name>
<feature type="transmembrane region" description="Helical" evidence="6">
    <location>
        <begin position="183"/>
        <end position="204"/>
    </location>
</feature>
<dbReference type="OrthoDB" id="9774039at2"/>
<evidence type="ECO:0000256" key="1">
    <source>
        <dbReference type="ARBA" id="ARBA00004651"/>
    </source>
</evidence>
<feature type="transmembrane region" description="Helical" evidence="6">
    <location>
        <begin position="16"/>
        <end position="33"/>
    </location>
</feature>
<evidence type="ECO:0000256" key="6">
    <source>
        <dbReference type="SAM" id="Phobius"/>
    </source>
</evidence>
<gene>
    <name evidence="8" type="ORF">C5Q98_07590</name>
</gene>
<evidence type="ECO:0000313" key="9">
    <source>
        <dbReference type="Proteomes" id="UP000237947"/>
    </source>
</evidence>